<dbReference type="STRING" id="743722.Sph21_2094"/>
<gene>
    <name evidence="2" type="ordered locus">Sph21_2094</name>
</gene>
<keyword evidence="1" id="KW-1133">Transmembrane helix</keyword>
<accession>F4CBR1</accession>
<reference evidence="2" key="1">
    <citation type="submission" date="2011-03" db="EMBL/GenBank/DDBJ databases">
        <title>Complete sequence of Sphingobacterium sp. 21.</title>
        <authorList>
            <consortium name="US DOE Joint Genome Institute"/>
            <person name="Lucas S."/>
            <person name="Copeland A."/>
            <person name="Lapidus A."/>
            <person name="Cheng J.-F."/>
            <person name="Goodwin L."/>
            <person name="Pitluck S."/>
            <person name="Davenport K."/>
            <person name="Detter J.C."/>
            <person name="Han C."/>
            <person name="Tapia R."/>
            <person name="Land M."/>
            <person name="Hauser L."/>
            <person name="Kyrpides N."/>
            <person name="Ivanova N."/>
            <person name="Ovchinnikova G."/>
            <person name="Pagani I."/>
            <person name="Siebers A.K."/>
            <person name="Allgaier M."/>
            <person name="Thelen M.P."/>
            <person name="Hugenholtz P."/>
            <person name="Woyke T."/>
        </authorList>
    </citation>
    <scope>NUCLEOTIDE SEQUENCE</scope>
    <source>
        <strain evidence="2">21</strain>
    </source>
</reference>
<dbReference type="EMBL" id="CP002584">
    <property type="protein sequence ID" value="ADZ78653.1"/>
    <property type="molecule type" value="Genomic_DNA"/>
</dbReference>
<keyword evidence="1" id="KW-0472">Membrane</keyword>
<dbReference type="KEGG" id="shg:Sph21_2094"/>
<dbReference type="HOGENOM" id="CLU_3317174_0_0_10"/>
<proteinExistence type="predicted"/>
<name>F4CBR1_SPHS2</name>
<keyword evidence="1" id="KW-0812">Transmembrane</keyword>
<evidence type="ECO:0000256" key="1">
    <source>
        <dbReference type="SAM" id="Phobius"/>
    </source>
</evidence>
<organism evidence="2">
    <name type="scientific">Sphingobacterium sp. (strain 21)</name>
    <dbReference type="NCBI Taxonomy" id="743722"/>
    <lineage>
        <taxon>Bacteria</taxon>
        <taxon>Pseudomonadati</taxon>
        <taxon>Bacteroidota</taxon>
        <taxon>Sphingobacteriia</taxon>
        <taxon>Sphingobacteriales</taxon>
        <taxon>Sphingobacteriaceae</taxon>
        <taxon>Sphingobacterium</taxon>
    </lineage>
</organism>
<dbReference type="PATRIC" id="fig|743722.3.peg.2235"/>
<feature type="transmembrane region" description="Helical" evidence="1">
    <location>
        <begin position="6"/>
        <end position="28"/>
    </location>
</feature>
<dbReference type="AlphaFoldDB" id="F4CBR1"/>
<sequence>MIVGAVIWGIGIFAFALDLAPPNAAYIYSNYRNNKTSKS</sequence>
<evidence type="ECO:0000313" key="2">
    <source>
        <dbReference type="EMBL" id="ADZ78653.1"/>
    </source>
</evidence>
<protein>
    <submittedName>
        <fullName evidence="2">Uncharacterized protein</fullName>
    </submittedName>
</protein>